<protein>
    <recommendedName>
        <fullName evidence="6">Bacterioferritin</fullName>
        <ecNumber evidence="6">1.16.3.1</ecNumber>
    </recommendedName>
</protein>
<sequence>MGAGMKAKEGVLEILNKVLVSELTAVHQYLLHAALCKHWGYGRLHEHYSHLAQEEVSHSSGLIDHILYLGGAPAMDRLDAVAVGKKVPELFEADLAFEREDADALRGGIVHCVKVGDYTTRHRLEEMIVDTEEHIEWFETHLRTISQVGLERYLAEQIAGKS</sequence>
<organism evidence="8 9">
    <name type="scientific">Nitrospira defluvii</name>
    <dbReference type="NCBI Taxonomy" id="330214"/>
    <lineage>
        <taxon>Bacteria</taxon>
        <taxon>Pseudomonadati</taxon>
        <taxon>Nitrospirota</taxon>
        <taxon>Nitrospiria</taxon>
        <taxon>Nitrospirales</taxon>
        <taxon>Nitrospiraceae</taxon>
        <taxon>Nitrospira</taxon>
    </lineage>
</organism>
<evidence type="ECO:0000256" key="2">
    <source>
        <dbReference type="ARBA" id="ARBA00022434"/>
    </source>
</evidence>
<keyword evidence="4 6" id="KW-0479">Metal-binding</keyword>
<dbReference type="NCBIfam" id="TIGR00754">
    <property type="entry name" value="bfr"/>
    <property type="match status" value="1"/>
</dbReference>
<dbReference type="InterPro" id="IPR009078">
    <property type="entry name" value="Ferritin-like_SF"/>
</dbReference>
<keyword evidence="3" id="KW-0349">Heme</keyword>
<dbReference type="CDD" id="cd00907">
    <property type="entry name" value="Bacterioferritin"/>
    <property type="match status" value="1"/>
</dbReference>
<name>A0ABM8QEP5_9BACT</name>
<dbReference type="Gene3D" id="1.20.1260.10">
    <property type="match status" value="1"/>
</dbReference>
<comment type="similarity">
    <text evidence="1 6">Belongs to the bacterioferritin family.</text>
</comment>
<reference evidence="8 9" key="1">
    <citation type="submission" date="2021-02" db="EMBL/GenBank/DDBJ databases">
        <authorList>
            <person name="Han P."/>
        </authorList>
    </citation>
    <scope>NUCLEOTIDE SEQUENCE [LARGE SCALE GENOMIC DNA]</scope>
    <source>
        <strain evidence="8">Candidatus Nitrospira sp. ZN2</strain>
    </source>
</reference>
<feature type="domain" description="Ferritin-like diiron" evidence="7">
    <location>
        <begin position="5"/>
        <end position="149"/>
    </location>
</feature>
<keyword evidence="5 6" id="KW-0408">Iron</keyword>
<dbReference type="InterPro" id="IPR008331">
    <property type="entry name" value="Ferritin_DPS_dom"/>
</dbReference>
<dbReference type="GO" id="GO:0004322">
    <property type="term" value="F:ferroxidase activity"/>
    <property type="evidence" value="ECO:0007669"/>
    <property type="project" value="UniProtKB-EC"/>
</dbReference>
<dbReference type="PIRSF" id="PIRSF002560">
    <property type="entry name" value="Bacterioferritin"/>
    <property type="match status" value="1"/>
</dbReference>
<dbReference type="InterPro" id="IPR009040">
    <property type="entry name" value="Ferritin-like_diiron"/>
</dbReference>
<comment type="catalytic activity">
    <reaction evidence="6">
        <text>4 Fe(2+) + O2 + 4 H(+) = 4 Fe(3+) + 2 H2O</text>
        <dbReference type="Rhea" id="RHEA:11148"/>
        <dbReference type="ChEBI" id="CHEBI:15377"/>
        <dbReference type="ChEBI" id="CHEBI:15378"/>
        <dbReference type="ChEBI" id="CHEBI:15379"/>
        <dbReference type="ChEBI" id="CHEBI:29033"/>
        <dbReference type="ChEBI" id="CHEBI:29034"/>
        <dbReference type="EC" id="1.16.3.1"/>
    </reaction>
</comment>
<evidence type="ECO:0000256" key="4">
    <source>
        <dbReference type="ARBA" id="ARBA00022723"/>
    </source>
</evidence>
<comment type="function">
    <text evidence="6">Iron-storage protein, whose ferroxidase center binds Fe(2+), oxidizes it using dioxygen to Fe(3+), and participates in the subsequent Fe(3+) oxide mineral core formation within the central cavity of the BFR protein shell.</text>
</comment>
<dbReference type="SUPFAM" id="SSF47240">
    <property type="entry name" value="Ferritin-like"/>
    <property type="match status" value="1"/>
</dbReference>
<dbReference type="EC" id="1.16.3.1" evidence="6"/>
<dbReference type="Pfam" id="PF00210">
    <property type="entry name" value="Ferritin"/>
    <property type="match status" value="1"/>
</dbReference>
<proteinExistence type="inferred from homology"/>
<evidence type="ECO:0000259" key="7">
    <source>
        <dbReference type="PROSITE" id="PS50905"/>
    </source>
</evidence>
<dbReference type="PANTHER" id="PTHR30295">
    <property type="entry name" value="BACTERIOFERRITIN"/>
    <property type="match status" value="1"/>
</dbReference>
<evidence type="ECO:0000256" key="6">
    <source>
        <dbReference type="PIRNR" id="PIRNR002560"/>
    </source>
</evidence>
<evidence type="ECO:0000256" key="5">
    <source>
        <dbReference type="ARBA" id="ARBA00023004"/>
    </source>
</evidence>
<accession>A0ABM8QEP5</accession>
<comment type="caution">
    <text evidence="8">The sequence shown here is derived from an EMBL/GenBank/DDBJ whole genome shotgun (WGS) entry which is preliminary data.</text>
</comment>
<dbReference type="PRINTS" id="PR00601">
    <property type="entry name" value="BACFERRITIN"/>
</dbReference>
<keyword evidence="8" id="KW-0560">Oxidoreductase</keyword>
<evidence type="ECO:0000256" key="1">
    <source>
        <dbReference type="ARBA" id="ARBA00008093"/>
    </source>
</evidence>
<evidence type="ECO:0000313" key="8">
    <source>
        <dbReference type="EMBL" id="CAE6692402.1"/>
    </source>
</evidence>
<dbReference type="PROSITE" id="PS50905">
    <property type="entry name" value="FERRITIN_LIKE"/>
    <property type="match status" value="1"/>
</dbReference>
<dbReference type="InterPro" id="IPR012347">
    <property type="entry name" value="Ferritin-like"/>
</dbReference>
<keyword evidence="9" id="KW-1185">Reference proteome</keyword>
<evidence type="ECO:0000256" key="3">
    <source>
        <dbReference type="ARBA" id="ARBA00022617"/>
    </source>
</evidence>
<evidence type="ECO:0000313" key="9">
    <source>
        <dbReference type="Proteomes" id="UP000675880"/>
    </source>
</evidence>
<dbReference type="EMBL" id="CAJNBJ010000001">
    <property type="protein sequence ID" value="CAE6692402.1"/>
    <property type="molecule type" value="Genomic_DNA"/>
</dbReference>
<keyword evidence="2 6" id="KW-0409">Iron storage</keyword>
<dbReference type="InterPro" id="IPR002024">
    <property type="entry name" value="Bacterioferritin"/>
</dbReference>
<dbReference type="PANTHER" id="PTHR30295:SF0">
    <property type="entry name" value="BACTERIOFERRITIN"/>
    <property type="match status" value="1"/>
</dbReference>
<dbReference type="Proteomes" id="UP000675880">
    <property type="component" value="Unassembled WGS sequence"/>
</dbReference>
<gene>
    <name evidence="8" type="ORF">NSPZN2_10286</name>
</gene>